<protein>
    <submittedName>
        <fullName evidence="10">ELL-associated factor 1</fullName>
    </submittedName>
</protein>
<feature type="compositionally biased region" description="Gly residues" evidence="8">
    <location>
        <begin position="323"/>
        <end position="342"/>
    </location>
</feature>
<organism evidence="10 11">
    <name type="scientific">Geodia barretti</name>
    <name type="common">Barrett's horny sponge</name>
    <dbReference type="NCBI Taxonomy" id="519541"/>
    <lineage>
        <taxon>Eukaryota</taxon>
        <taxon>Metazoa</taxon>
        <taxon>Porifera</taxon>
        <taxon>Demospongiae</taxon>
        <taxon>Heteroscleromorpha</taxon>
        <taxon>Tetractinellida</taxon>
        <taxon>Astrophorina</taxon>
        <taxon>Geodiidae</taxon>
        <taxon>Geodia</taxon>
    </lineage>
</organism>
<feature type="compositionally biased region" description="Basic and acidic residues" evidence="8">
    <location>
        <begin position="112"/>
        <end position="125"/>
    </location>
</feature>
<comment type="caution">
    <text evidence="10">The sequence shown here is derived from an EMBL/GenBank/DDBJ whole genome shotgun (WGS) entry which is preliminary data.</text>
</comment>
<evidence type="ECO:0000256" key="6">
    <source>
        <dbReference type="ARBA" id="ARBA00023163"/>
    </source>
</evidence>
<keyword evidence="7" id="KW-0539">Nucleus</keyword>
<dbReference type="Proteomes" id="UP001174909">
    <property type="component" value="Unassembled WGS sequence"/>
</dbReference>
<keyword evidence="3" id="KW-0597">Phosphoprotein</keyword>
<evidence type="ECO:0000256" key="1">
    <source>
        <dbReference type="ARBA" id="ARBA00004123"/>
    </source>
</evidence>
<feature type="compositionally biased region" description="Gly residues" evidence="8">
    <location>
        <begin position="365"/>
        <end position="374"/>
    </location>
</feature>
<dbReference type="EMBL" id="CASHTH010000195">
    <property type="protein sequence ID" value="CAI7993732.1"/>
    <property type="molecule type" value="Genomic_DNA"/>
</dbReference>
<evidence type="ECO:0000256" key="7">
    <source>
        <dbReference type="ARBA" id="ARBA00023242"/>
    </source>
</evidence>
<evidence type="ECO:0000313" key="10">
    <source>
        <dbReference type="EMBL" id="CAI7993732.1"/>
    </source>
</evidence>
<comment type="subcellular location">
    <subcellularLocation>
        <location evidence="1">Nucleus</location>
    </subcellularLocation>
</comment>
<feature type="compositionally biased region" description="Polar residues" evidence="8">
    <location>
        <begin position="222"/>
        <end position="245"/>
    </location>
</feature>
<feature type="compositionally biased region" description="Low complexity" evidence="8">
    <location>
        <begin position="179"/>
        <end position="208"/>
    </location>
</feature>
<keyword evidence="5" id="KW-0010">Activator</keyword>
<feature type="compositionally biased region" description="Basic residues" evidence="8">
    <location>
        <begin position="157"/>
        <end position="173"/>
    </location>
</feature>
<evidence type="ECO:0000256" key="3">
    <source>
        <dbReference type="ARBA" id="ARBA00022553"/>
    </source>
</evidence>
<dbReference type="GO" id="GO:0006368">
    <property type="term" value="P:transcription elongation by RNA polymerase II"/>
    <property type="evidence" value="ECO:0007669"/>
    <property type="project" value="InterPro"/>
</dbReference>
<dbReference type="Pfam" id="PF09816">
    <property type="entry name" value="EAF"/>
    <property type="match status" value="1"/>
</dbReference>
<evidence type="ECO:0000256" key="8">
    <source>
        <dbReference type="SAM" id="MobiDB-lite"/>
    </source>
</evidence>
<feature type="region of interest" description="Disordered" evidence="8">
    <location>
        <begin position="111"/>
        <end position="432"/>
    </location>
</feature>
<comment type="similarity">
    <text evidence="2">Belongs to the EAF family.</text>
</comment>
<dbReference type="AlphaFoldDB" id="A0AA35QWC7"/>
<reference evidence="10" key="1">
    <citation type="submission" date="2023-03" db="EMBL/GenBank/DDBJ databases">
        <authorList>
            <person name="Steffen K."/>
            <person name="Cardenas P."/>
        </authorList>
    </citation>
    <scope>NUCLEOTIDE SEQUENCE</scope>
</reference>
<evidence type="ECO:0000256" key="2">
    <source>
        <dbReference type="ARBA" id="ARBA00007798"/>
    </source>
</evidence>
<feature type="domain" description="Transcription elongation factor Eaf N-terminal" evidence="9">
    <location>
        <begin position="15"/>
        <end position="114"/>
    </location>
</feature>
<feature type="compositionally biased region" description="Low complexity" evidence="8">
    <location>
        <begin position="246"/>
        <end position="258"/>
    </location>
</feature>
<keyword evidence="11" id="KW-1185">Reference proteome</keyword>
<proteinExistence type="inferred from homology"/>
<dbReference type="PANTHER" id="PTHR15970">
    <property type="entry name" value="ELL-ASSOCIATED FACTOR EAF"/>
    <property type="match status" value="1"/>
</dbReference>
<sequence>MAELDIPGVALNQEYRVKLGKSFTFPKENAFHTIKYDFKPLSVDNSKPGKLRVGEGDEVNMSLPVVQAESADDVAQFRGPKRPCTRECVLIINTETGEAILEKIGSSVNLKSVRDGRPKPSRDRSISPAPFAAKNQAMGKMAGHGKSPAPSGSSSSSHKHSKVPKPPAKSRPKKSSEIQQQQQNSIGLGTNSSASSSGSTLKVSGSSAVGEISSKPKKKQSKYANVGSTHHTDVQSSYLSIPTKTSSASAPSVLVPAANEPNPYNQGSYNQATELGSGQKKLTLEDSSGSSSGSGSSSSSGSSDSESEDESPAQPSFLSTGTYPGGGASGGGVNVPPSGGGVMNMPSMQPSQLANRVPPSMPVFGGSGVSGGGVPISIPPFPVQPSRNEDSSSSSGSDSDSSSGSSSGSSSDSSDENIKGQTAVQQAPPNIMRSISTLEHELSCSSSDSD</sequence>
<evidence type="ECO:0000256" key="4">
    <source>
        <dbReference type="ARBA" id="ARBA00023015"/>
    </source>
</evidence>
<feature type="compositionally biased region" description="Polar residues" evidence="8">
    <location>
        <begin position="262"/>
        <end position="276"/>
    </location>
</feature>
<feature type="compositionally biased region" description="Low complexity" evidence="8">
    <location>
        <begin position="285"/>
        <end position="304"/>
    </location>
</feature>
<dbReference type="GO" id="GO:0003711">
    <property type="term" value="F:transcription elongation factor activity"/>
    <property type="evidence" value="ECO:0007669"/>
    <property type="project" value="TreeGrafter"/>
</dbReference>
<evidence type="ECO:0000313" key="11">
    <source>
        <dbReference type="Proteomes" id="UP001174909"/>
    </source>
</evidence>
<keyword evidence="4" id="KW-0805">Transcription regulation</keyword>
<accession>A0AA35QWC7</accession>
<gene>
    <name evidence="10" type="ORF">GBAR_LOCUS1310</name>
</gene>
<dbReference type="PANTHER" id="PTHR15970:SF2">
    <property type="entry name" value="ELL-ASSOCIATED FACTOR EAF"/>
    <property type="match status" value="1"/>
</dbReference>
<keyword evidence="6" id="KW-0804">Transcription</keyword>
<evidence type="ECO:0000256" key="5">
    <source>
        <dbReference type="ARBA" id="ARBA00023159"/>
    </source>
</evidence>
<dbReference type="GO" id="GO:0032783">
    <property type="term" value="C:super elongation complex"/>
    <property type="evidence" value="ECO:0007669"/>
    <property type="project" value="InterPro"/>
</dbReference>
<dbReference type="InterPro" id="IPR027093">
    <property type="entry name" value="EAF_fam"/>
</dbReference>
<name>A0AA35QWC7_GEOBA</name>
<feature type="compositionally biased region" description="Polar residues" evidence="8">
    <location>
        <begin position="419"/>
        <end position="432"/>
    </location>
</feature>
<feature type="compositionally biased region" description="Low complexity" evidence="8">
    <location>
        <begin position="144"/>
        <end position="156"/>
    </location>
</feature>
<feature type="compositionally biased region" description="Low complexity" evidence="8">
    <location>
        <begin position="391"/>
        <end position="412"/>
    </location>
</feature>
<evidence type="ECO:0000259" key="9">
    <source>
        <dbReference type="Pfam" id="PF09816"/>
    </source>
</evidence>
<dbReference type="InterPro" id="IPR019194">
    <property type="entry name" value="Tscrpt_elong_fac_Eaf_N"/>
</dbReference>